<reference evidence="7 8" key="1">
    <citation type="submission" date="2019-07" db="EMBL/GenBank/DDBJ databases">
        <title>Genomic Encyclopedia of Type Strains, Phase I: the one thousand microbial genomes (KMG-I) project.</title>
        <authorList>
            <person name="Kyrpides N."/>
        </authorList>
    </citation>
    <scope>NUCLEOTIDE SEQUENCE [LARGE SCALE GENOMIC DNA]</scope>
    <source>
        <strain evidence="7 8">DSM 6562</strain>
    </source>
</reference>
<evidence type="ECO:0000259" key="6">
    <source>
        <dbReference type="SMART" id="SM00470"/>
    </source>
</evidence>
<name>A0A5S4ZSV0_9FIRM</name>
<proteinExistence type="inferred from homology"/>
<dbReference type="SMART" id="SM00470">
    <property type="entry name" value="ParB"/>
    <property type="match status" value="1"/>
</dbReference>
<dbReference type="InterPro" id="IPR041468">
    <property type="entry name" value="HTH_ParB/Spo0J"/>
</dbReference>
<dbReference type="FunFam" id="1.10.10.2830:FF:000001">
    <property type="entry name" value="Chromosome partitioning protein ParB"/>
    <property type="match status" value="1"/>
</dbReference>
<evidence type="ECO:0000256" key="4">
    <source>
        <dbReference type="ARBA" id="ARBA00023125"/>
    </source>
</evidence>
<dbReference type="GO" id="GO:0007059">
    <property type="term" value="P:chromosome segregation"/>
    <property type="evidence" value="ECO:0007669"/>
    <property type="project" value="UniProtKB-KW"/>
</dbReference>
<accession>A0A5S4ZSV0</accession>
<comment type="subcellular location">
    <subcellularLocation>
        <location evidence="1">Cytoplasm</location>
        <location evidence="1">Nucleoid</location>
    </subcellularLocation>
</comment>
<dbReference type="InterPro" id="IPR036086">
    <property type="entry name" value="ParB/Sulfiredoxin_sf"/>
</dbReference>
<dbReference type="InterPro" id="IPR003115">
    <property type="entry name" value="ParB_N"/>
</dbReference>
<organism evidence="7 8">
    <name type="scientific">Desulfallas thermosapovorans DSM 6562</name>
    <dbReference type="NCBI Taxonomy" id="1121431"/>
    <lineage>
        <taxon>Bacteria</taxon>
        <taxon>Bacillati</taxon>
        <taxon>Bacillota</taxon>
        <taxon>Clostridia</taxon>
        <taxon>Eubacteriales</taxon>
        <taxon>Desulfallaceae</taxon>
        <taxon>Desulfallas</taxon>
    </lineage>
</organism>
<dbReference type="CDD" id="cd16393">
    <property type="entry name" value="SPO0J_N"/>
    <property type="match status" value="1"/>
</dbReference>
<feature type="domain" description="ParB-like N-terminal" evidence="6">
    <location>
        <begin position="5"/>
        <end position="98"/>
    </location>
</feature>
<feature type="compositionally biased region" description="Basic and acidic residues" evidence="5">
    <location>
        <begin position="476"/>
        <end position="489"/>
    </location>
</feature>
<dbReference type="NCBIfam" id="TIGR00180">
    <property type="entry name" value="parB_part"/>
    <property type="match status" value="1"/>
</dbReference>
<protein>
    <submittedName>
        <fullName evidence="7">ParB/RepB/Spo0J family partition protein</fullName>
    </submittedName>
</protein>
<dbReference type="Proteomes" id="UP000323166">
    <property type="component" value="Unassembled WGS sequence"/>
</dbReference>
<dbReference type="FunFam" id="3.90.1530.30:FF:000001">
    <property type="entry name" value="Chromosome partitioning protein ParB"/>
    <property type="match status" value="1"/>
</dbReference>
<dbReference type="CDD" id="cd00093">
    <property type="entry name" value="HTH_XRE"/>
    <property type="match status" value="1"/>
</dbReference>
<keyword evidence="4" id="KW-0238">DNA-binding</keyword>
<dbReference type="GO" id="GO:0009295">
    <property type="term" value="C:nucleoid"/>
    <property type="evidence" value="ECO:0007669"/>
    <property type="project" value="UniProtKB-SubCell"/>
</dbReference>
<dbReference type="SUPFAM" id="SSF110849">
    <property type="entry name" value="ParB/Sulfiredoxin"/>
    <property type="match status" value="1"/>
</dbReference>
<evidence type="ECO:0000256" key="3">
    <source>
        <dbReference type="ARBA" id="ARBA00022829"/>
    </source>
</evidence>
<gene>
    <name evidence="7" type="ORF">LX24_01870</name>
</gene>
<evidence type="ECO:0000313" key="7">
    <source>
        <dbReference type="EMBL" id="TYO95141.1"/>
    </source>
</evidence>
<dbReference type="EMBL" id="VNHM01000009">
    <property type="protein sequence ID" value="TYO95141.1"/>
    <property type="molecule type" value="Genomic_DNA"/>
</dbReference>
<keyword evidence="8" id="KW-1185">Reference proteome</keyword>
<dbReference type="InterPro" id="IPR050336">
    <property type="entry name" value="Chromosome_partition/occlusion"/>
</dbReference>
<evidence type="ECO:0000256" key="1">
    <source>
        <dbReference type="ARBA" id="ARBA00004453"/>
    </source>
</evidence>
<evidence type="ECO:0000313" key="8">
    <source>
        <dbReference type="Proteomes" id="UP000323166"/>
    </source>
</evidence>
<dbReference type="PANTHER" id="PTHR33375:SF1">
    <property type="entry name" value="CHROMOSOME-PARTITIONING PROTEIN PARB-RELATED"/>
    <property type="match status" value="1"/>
</dbReference>
<dbReference type="SUPFAM" id="SSF109709">
    <property type="entry name" value="KorB DNA-binding domain-like"/>
    <property type="match status" value="1"/>
</dbReference>
<dbReference type="InterPro" id="IPR004437">
    <property type="entry name" value="ParB/RepB/Spo0J"/>
</dbReference>
<dbReference type="Pfam" id="PF02195">
    <property type="entry name" value="ParB_N"/>
    <property type="match status" value="1"/>
</dbReference>
<dbReference type="GO" id="GO:0005694">
    <property type="term" value="C:chromosome"/>
    <property type="evidence" value="ECO:0007669"/>
    <property type="project" value="TreeGrafter"/>
</dbReference>
<feature type="region of interest" description="Disordered" evidence="5">
    <location>
        <begin position="476"/>
        <end position="495"/>
    </location>
</feature>
<dbReference type="Pfam" id="PF17762">
    <property type="entry name" value="HTH_ParB"/>
    <property type="match status" value="1"/>
</dbReference>
<dbReference type="Gene3D" id="3.90.1530.30">
    <property type="match status" value="1"/>
</dbReference>
<sequence>MGKLMYIPVDMIYPNPRNPRKNFDPEAMAELVSSVRQVGILQPVVLVRDEDETVTRYRLVAGERRYRAAREAGMTELPAVVRELTPEQELEVMIIENLQRRDIDPIEEAQGMKALLEEGGYTQEALAEKLGCSQGHIANRLRLLRLPEEVKENISRKIISAGHAHALLKLEKAPAMMKKAAEVMAEEKVSVAKAQEAIAKVIADQGKPLFNDYDSKPEFKTKGCEKCEYRVMGNQWGYGEDKPYCIKPSCWEKKQQEVRQAREQALLDRVKKAEKKGQGVLELDKFDWNQYEVFMDYKTEGMDLSECESCEHKKVAKRSFWDELTEACFQPSCFKKKQMAATRERNKEAREAFKKEANQIGIMAGLKAARVVKKFSVNLPAAVLDKPELVYIAAMILACVKPWEDRKITLYRYLQNKYGWEHDVLKRGDYGLTQNDWDTFHQLLDTLTDEQLLELIFEWPAVAHGLDGAPGWILQRETKPKEESKSEERSEIEESEFDTISAATGKLKRCGDCANIDEENICAYYGFERPSLPQHCPHYRLRSGLDKQAI</sequence>
<dbReference type="AlphaFoldDB" id="A0A5S4ZSV0"/>
<dbReference type="GO" id="GO:0045881">
    <property type="term" value="P:positive regulation of sporulation resulting in formation of a cellular spore"/>
    <property type="evidence" value="ECO:0007669"/>
    <property type="project" value="TreeGrafter"/>
</dbReference>
<keyword evidence="3" id="KW-0159">Chromosome partition</keyword>
<comment type="caution">
    <text evidence="7">The sequence shown here is derived from an EMBL/GenBank/DDBJ whole genome shotgun (WGS) entry which is preliminary data.</text>
</comment>
<dbReference type="GO" id="GO:0003677">
    <property type="term" value="F:DNA binding"/>
    <property type="evidence" value="ECO:0007669"/>
    <property type="project" value="UniProtKB-KW"/>
</dbReference>
<evidence type="ECO:0000256" key="5">
    <source>
        <dbReference type="SAM" id="MobiDB-lite"/>
    </source>
</evidence>
<dbReference type="InterPro" id="IPR001387">
    <property type="entry name" value="Cro/C1-type_HTH"/>
</dbReference>
<dbReference type="PANTHER" id="PTHR33375">
    <property type="entry name" value="CHROMOSOME-PARTITIONING PROTEIN PARB-RELATED"/>
    <property type="match status" value="1"/>
</dbReference>
<evidence type="ECO:0000256" key="2">
    <source>
        <dbReference type="ARBA" id="ARBA00006295"/>
    </source>
</evidence>
<dbReference type="Gene3D" id="1.10.10.2830">
    <property type="match status" value="1"/>
</dbReference>
<dbReference type="RefSeq" id="WP_166511876.1">
    <property type="nucleotide sequence ID" value="NZ_VNHM01000009.1"/>
</dbReference>
<comment type="similarity">
    <text evidence="2">Belongs to the ParB family.</text>
</comment>